<gene>
    <name evidence="8" type="ORF">Uis4E_1120</name>
</gene>
<keyword evidence="9" id="KW-1185">Reference proteome</keyword>
<dbReference type="GO" id="GO:1904680">
    <property type="term" value="F:peptide transmembrane transporter activity"/>
    <property type="evidence" value="ECO:0007669"/>
    <property type="project" value="TreeGrafter"/>
</dbReference>
<comment type="subcellular location">
    <subcellularLocation>
        <location evidence="1">Cell envelope</location>
    </subcellularLocation>
</comment>
<keyword evidence="4" id="KW-0732">Signal</keyword>
<dbReference type="OrthoDB" id="9796817at2"/>
<keyword evidence="6" id="KW-0812">Transmembrane</keyword>
<protein>
    <submittedName>
        <fullName evidence="8">ABC superfamily ATP binding cassette transporter solute-binding protein</fullName>
    </submittedName>
</protein>
<dbReference type="InterPro" id="IPR000914">
    <property type="entry name" value="SBP_5_dom"/>
</dbReference>
<dbReference type="GO" id="GO:0015833">
    <property type="term" value="P:peptide transport"/>
    <property type="evidence" value="ECO:0007669"/>
    <property type="project" value="TreeGrafter"/>
</dbReference>
<dbReference type="RefSeq" id="WP_101622261.1">
    <property type="nucleotide sequence ID" value="NZ_NMWT01000013.1"/>
</dbReference>
<keyword evidence="6" id="KW-1133">Transmembrane helix</keyword>
<feature type="transmembrane region" description="Helical" evidence="6">
    <location>
        <begin position="41"/>
        <end position="62"/>
    </location>
</feature>
<dbReference type="PANTHER" id="PTHR30290:SF10">
    <property type="entry name" value="PERIPLASMIC OLIGOPEPTIDE-BINDING PROTEIN-RELATED"/>
    <property type="match status" value="1"/>
</dbReference>
<evidence type="ECO:0000313" key="8">
    <source>
        <dbReference type="EMBL" id="PLS28756.1"/>
    </source>
</evidence>
<dbReference type="Gene3D" id="3.10.105.10">
    <property type="entry name" value="Dipeptide-binding Protein, Domain 3"/>
    <property type="match status" value="1"/>
</dbReference>
<dbReference type="Gene3D" id="3.40.190.10">
    <property type="entry name" value="Periplasmic binding protein-like II"/>
    <property type="match status" value="1"/>
</dbReference>
<dbReference type="Proteomes" id="UP000235034">
    <property type="component" value="Unassembled WGS sequence"/>
</dbReference>
<dbReference type="AlphaFoldDB" id="A0A2N5J3I4"/>
<sequence length="540" mass="57413">MANHGNGTRTPRTPRNPRNPRNPRTAHGTTRGTGTGELARWGVFLGVAIALSALVWIGWALVQHRSVVPGLGGDTSSNESVTIGLTGVPDSLDIRTASGAQSDRLSRVLIGNVYETLLDVDDENRITGGLASKWETSADGRTLTLTMRSGLTFANGDTLDSTDAVWSIQQAVEGKWPDADAKFKRLASVTNPDPTTVVITLSEPDPTLTRTLTGRLGIVYDADANVNYATQTAGSGPFAVDSFKDGVMTLKARSGGGAKVGTVTFRYFADDDTLMKQADFGGLDMILPDFASAADHLAGDSSFVTVYGASTRKVTLLYNNDADSILSDVQARQAMRLMLDKAALANGRKQDVEQVLGGPIGPLEPGYENLTSILPYDSAKGRSMMSYFSSGYVGTLKLVTTAAYTSLAQAIAAQYQTAGVAVDVETVDATQLDQRAQSRDFQLMLTELDGEDGSAIFATPDSTPHYTNADAQSQYAAAAGAANETDYANGLKTYARTVSEDAASDWLYTKRNAVVARETLNGYPAQLTDTRLPLKDLALS</sequence>
<dbReference type="GO" id="GO:0043190">
    <property type="term" value="C:ATP-binding cassette (ABC) transporter complex"/>
    <property type="evidence" value="ECO:0007669"/>
    <property type="project" value="InterPro"/>
</dbReference>
<dbReference type="Pfam" id="PF00496">
    <property type="entry name" value="SBP_bac_5"/>
    <property type="match status" value="1"/>
</dbReference>
<evidence type="ECO:0000256" key="2">
    <source>
        <dbReference type="ARBA" id="ARBA00005695"/>
    </source>
</evidence>
<evidence type="ECO:0000256" key="5">
    <source>
        <dbReference type="SAM" id="MobiDB-lite"/>
    </source>
</evidence>
<feature type="compositionally biased region" description="Low complexity" evidence="5">
    <location>
        <begin position="1"/>
        <end position="13"/>
    </location>
</feature>
<keyword evidence="6" id="KW-0472">Membrane</keyword>
<dbReference type="EMBL" id="NMWT01000013">
    <property type="protein sequence ID" value="PLS28756.1"/>
    <property type="molecule type" value="Genomic_DNA"/>
</dbReference>
<evidence type="ECO:0000256" key="3">
    <source>
        <dbReference type="ARBA" id="ARBA00022448"/>
    </source>
</evidence>
<organism evidence="8 9">
    <name type="scientific">Bifidobacterium parmae</name>
    <dbReference type="NCBI Taxonomy" id="361854"/>
    <lineage>
        <taxon>Bacteria</taxon>
        <taxon>Bacillati</taxon>
        <taxon>Actinomycetota</taxon>
        <taxon>Actinomycetes</taxon>
        <taxon>Bifidobacteriales</taxon>
        <taxon>Bifidobacteriaceae</taxon>
        <taxon>Bifidobacterium</taxon>
    </lineage>
</organism>
<feature type="region of interest" description="Disordered" evidence="5">
    <location>
        <begin position="1"/>
        <end position="34"/>
    </location>
</feature>
<comment type="caution">
    <text evidence="8">The sequence shown here is derived from an EMBL/GenBank/DDBJ whole genome shotgun (WGS) entry which is preliminary data.</text>
</comment>
<dbReference type="GO" id="GO:0042597">
    <property type="term" value="C:periplasmic space"/>
    <property type="evidence" value="ECO:0007669"/>
    <property type="project" value="UniProtKB-ARBA"/>
</dbReference>
<dbReference type="GO" id="GO:0030313">
    <property type="term" value="C:cell envelope"/>
    <property type="evidence" value="ECO:0007669"/>
    <property type="project" value="UniProtKB-SubCell"/>
</dbReference>
<evidence type="ECO:0000256" key="6">
    <source>
        <dbReference type="SAM" id="Phobius"/>
    </source>
</evidence>
<accession>A0A2N5J3I4</accession>
<keyword evidence="3" id="KW-0813">Transport</keyword>
<evidence type="ECO:0000256" key="4">
    <source>
        <dbReference type="ARBA" id="ARBA00022729"/>
    </source>
</evidence>
<comment type="similarity">
    <text evidence="2">Belongs to the bacterial solute-binding protein 5 family.</text>
</comment>
<evidence type="ECO:0000313" key="9">
    <source>
        <dbReference type="Proteomes" id="UP000235034"/>
    </source>
</evidence>
<dbReference type="PANTHER" id="PTHR30290">
    <property type="entry name" value="PERIPLASMIC BINDING COMPONENT OF ABC TRANSPORTER"/>
    <property type="match status" value="1"/>
</dbReference>
<dbReference type="InterPro" id="IPR039424">
    <property type="entry name" value="SBP_5"/>
</dbReference>
<name>A0A2N5J3I4_9BIFI</name>
<reference evidence="8 9" key="1">
    <citation type="submission" date="2017-07" db="EMBL/GenBank/DDBJ databases">
        <title>Bifidobacterium novel species.</title>
        <authorList>
            <person name="Lugli G.A."/>
            <person name="Milani C."/>
            <person name="Duranti S."/>
            <person name="Mangifesta M."/>
        </authorList>
    </citation>
    <scope>NUCLEOTIDE SEQUENCE [LARGE SCALE GENOMIC DNA]</scope>
    <source>
        <strain evidence="8 9">77</strain>
    </source>
</reference>
<proteinExistence type="inferred from homology"/>
<feature type="domain" description="Solute-binding protein family 5" evidence="7">
    <location>
        <begin position="126"/>
        <end position="451"/>
    </location>
</feature>
<evidence type="ECO:0000256" key="1">
    <source>
        <dbReference type="ARBA" id="ARBA00004196"/>
    </source>
</evidence>
<feature type="compositionally biased region" description="Low complexity" evidence="5">
    <location>
        <begin position="22"/>
        <end position="32"/>
    </location>
</feature>
<evidence type="ECO:0000259" key="7">
    <source>
        <dbReference type="Pfam" id="PF00496"/>
    </source>
</evidence>
<dbReference type="InterPro" id="IPR030678">
    <property type="entry name" value="Peptide/Ni-bd"/>
</dbReference>
<dbReference type="SUPFAM" id="SSF53850">
    <property type="entry name" value="Periplasmic binding protein-like II"/>
    <property type="match status" value="1"/>
</dbReference>
<dbReference type="PIRSF" id="PIRSF002741">
    <property type="entry name" value="MppA"/>
    <property type="match status" value="1"/>
</dbReference>